<evidence type="ECO:0000313" key="2">
    <source>
        <dbReference type="WBParaSite" id="nRc.2.0.1.t27285-RA"/>
    </source>
</evidence>
<sequence>MKGIPYWQDNATTSKTVLTYLFWARGYDHRNPYAHSLIENSDSSFLETSGYALRSDLELHFAQLQYTFQIE</sequence>
<evidence type="ECO:0000313" key="1">
    <source>
        <dbReference type="Proteomes" id="UP000887565"/>
    </source>
</evidence>
<name>A0A915JM78_ROMCU</name>
<accession>A0A915JM78</accession>
<keyword evidence="1" id="KW-1185">Reference proteome</keyword>
<dbReference type="AlphaFoldDB" id="A0A915JM78"/>
<dbReference type="Proteomes" id="UP000887565">
    <property type="component" value="Unplaced"/>
</dbReference>
<proteinExistence type="predicted"/>
<organism evidence="1 2">
    <name type="scientific">Romanomermis culicivorax</name>
    <name type="common">Nematode worm</name>
    <dbReference type="NCBI Taxonomy" id="13658"/>
    <lineage>
        <taxon>Eukaryota</taxon>
        <taxon>Metazoa</taxon>
        <taxon>Ecdysozoa</taxon>
        <taxon>Nematoda</taxon>
        <taxon>Enoplea</taxon>
        <taxon>Dorylaimia</taxon>
        <taxon>Mermithida</taxon>
        <taxon>Mermithoidea</taxon>
        <taxon>Mermithidae</taxon>
        <taxon>Romanomermis</taxon>
    </lineage>
</organism>
<reference evidence="2" key="1">
    <citation type="submission" date="2022-11" db="UniProtKB">
        <authorList>
            <consortium name="WormBaseParasite"/>
        </authorList>
    </citation>
    <scope>IDENTIFICATION</scope>
</reference>
<dbReference type="WBParaSite" id="nRc.2.0.1.t27285-RA">
    <property type="protein sequence ID" value="nRc.2.0.1.t27285-RA"/>
    <property type="gene ID" value="nRc.2.0.1.g27285"/>
</dbReference>
<protein>
    <submittedName>
        <fullName evidence="2">Uncharacterized protein</fullName>
    </submittedName>
</protein>